<evidence type="ECO:0000259" key="3">
    <source>
        <dbReference type="Pfam" id="PF04536"/>
    </source>
</evidence>
<dbReference type="PANTHER" id="PTHR30373:SF2">
    <property type="entry name" value="UPF0603 PROTEIN YGCG"/>
    <property type="match status" value="1"/>
</dbReference>
<feature type="domain" description="TPM" evidence="3">
    <location>
        <begin position="39"/>
        <end position="161"/>
    </location>
</feature>
<comment type="caution">
    <text evidence="4">The sequence shown here is derived from an EMBL/GenBank/DDBJ whole genome shotgun (WGS) entry which is preliminary data.</text>
</comment>
<feature type="signal peptide" evidence="2">
    <location>
        <begin position="1"/>
        <end position="24"/>
    </location>
</feature>
<proteinExistence type="predicted"/>
<dbReference type="Pfam" id="PF04536">
    <property type="entry name" value="TPM_phosphatase"/>
    <property type="match status" value="1"/>
</dbReference>
<evidence type="ECO:0000313" key="4">
    <source>
        <dbReference type="EMBL" id="TRW25189.1"/>
    </source>
</evidence>
<sequence length="273" mass="28231">MKKITALSFIVFALTLLLPNLAKAQFEIPKKPDFQTSLYDYAKILSAEEKTSLEEKLVRYSDSTSTQIVVIIVPTINGENIGLLTPKWAQEWGIGQAAEDNGVLILLAEKERQIWISPGYGVEDRLTAGQVGEMTREVIIPEFKAGSYYNGLDKGTDAVFKMLQGKYKSTRKESKSDDGGGFGIILFIIIFIIIIIAAAFGKGKGGGGGNYRGGGGSDIGSSILTGLILGSLGRSSGGGFGGGSSGGGFSGGGGFGGGFGGGGFSGGGSGGSW</sequence>
<reference evidence="4 5" key="1">
    <citation type="submission" date="2019-07" db="EMBL/GenBank/DDBJ databases">
        <title>Flavobacterium sp. nov., isolated from glacier ice.</title>
        <authorList>
            <person name="Liu Q."/>
            <person name="Xin Y.-H."/>
        </authorList>
    </citation>
    <scope>NUCLEOTIDE SEQUENCE [LARGE SCALE GENOMIC DNA]</scope>
    <source>
        <strain evidence="4 5">ZT4R6</strain>
    </source>
</reference>
<dbReference type="Proteomes" id="UP000320643">
    <property type="component" value="Unassembled WGS sequence"/>
</dbReference>
<dbReference type="OrthoDB" id="9810918at2"/>
<dbReference type="EMBL" id="VJVZ01000004">
    <property type="protein sequence ID" value="TRW25189.1"/>
    <property type="molecule type" value="Genomic_DNA"/>
</dbReference>
<dbReference type="Gene3D" id="3.10.310.50">
    <property type="match status" value="1"/>
</dbReference>
<dbReference type="InterPro" id="IPR007621">
    <property type="entry name" value="TPM_dom"/>
</dbReference>
<dbReference type="PANTHER" id="PTHR30373">
    <property type="entry name" value="UPF0603 PROTEIN YGCG"/>
    <property type="match status" value="1"/>
</dbReference>
<keyword evidence="5" id="KW-1185">Reference proteome</keyword>
<feature type="chain" id="PRO_5021767001" evidence="2">
    <location>
        <begin position="25"/>
        <end position="273"/>
    </location>
</feature>
<keyword evidence="2" id="KW-0732">Signal</keyword>
<name>A0A552V415_9FLAO</name>
<evidence type="ECO:0000256" key="2">
    <source>
        <dbReference type="SAM" id="SignalP"/>
    </source>
</evidence>
<accession>A0A552V415</accession>
<keyword evidence="1" id="KW-0472">Membrane</keyword>
<organism evidence="4 5">
    <name type="scientific">Flavobacterium zepuense</name>
    <dbReference type="NCBI Taxonomy" id="2593302"/>
    <lineage>
        <taxon>Bacteria</taxon>
        <taxon>Pseudomonadati</taxon>
        <taxon>Bacteroidota</taxon>
        <taxon>Flavobacteriia</taxon>
        <taxon>Flavobacteriales</taxon>
        <taxon>Flavobacteriaceae</taxon>
        <taxon>Flavobacterium</taxon>
    </lineage>
</organism>
<evidence type="ECO:0000256" key="1">
    <source>
        <dbReference type="SAM" id="Phobius"/>
    </source>
</evidence>
<evidence type="ECO:0000313" key="5">
    <source>
        <dbReference type="Proteomes" id="UP000320643"/>
    </source>
</evidence>
<protein>
    <submittedName>
        <fullName evidence="4">TPM domain-containing protein</fullName>
    </submittedName>
</protein>
<feature type="transmembrane region" description="Helical" evidence="1">
    <location>
        <begin position="179"/>
        <end position="200"/>
    </location>
</feature>
<dbReference type="AlphaFoldDB" id="A0A552V415"/>
<keyword evidence="1" id="KW-0812">Transmembrane</keyword>
<gene>
    <name evidence="4" type="ORF">FMM05_07740</name>
</gene>
<keyword evidence="1" id="KW-1133">Transmembrane helix</keyword>
<dbReference type="RefSeq" id="WP_143372771.1">
    <property type="nucleotide sequence ID" value="NZ_VJVZ01000004.1"/>
</dbReference>